<evidence type="ECO:0000313" key="2">
    <source>
        <dbReference type="Proteomes" id="UP000619761"/>
    </source>
</evidence>
<dbReference type="RefSeq" id="WP_189417151.1">
    <property type="nucleotide sequence ID" value="NZ_BMYZ01000001.1"/>
</dbReference>
<evidence type="ECO:0008006" key="3">
    <source>
        <dbReference type="Google" id="ProtNLM"/>
    </source>
</evidence>
<reference evidence="2" key="1">
    <citation type="journal article" date="2019" name="Int. J. Syst. Evol. Microbiol.">
        <title>The Global Catalogue of Microorganisms (GCM) 10K type strain sequencing project: providing services to taxonomists for standard genome sequencing and annotation.</title>
        <authorList>
            <consortium name="The Broad Institute Genomics Platform"/>
            <consortium name="The Broad Institute Genome Sequencing Center for Infectious Disease"/>
            <person name="Wu L."/>
            <person name="Ma J."/>
        </authorList>
    </citation>
    <scope>NUCLEOTIDE SEQUENCE [LARGE SCALE GENOMIC DNA]</scope>
    <source>
        <strain evidence="2">KCTC 32239</strain>
    </source>
</reference>
<evidence type="ECO:0000313" key="1">
    <source>
        <dbReference type="EMBL" id="GGY71194.1"/>
    </source>
</evidence>
<protein>
    <recommendedName>
        <fullName evidence="3">Two component regulator three Y domain-containing protein</fullName>
    </recommendedName>
</protein>
<gene>
    <name evidence="1" type="ORF">GCM10011613_14760</name>
</gene>
<keyword evidence="2" id="KW-1185">Reference proteome</keyword>
<name>A0ABQ3B019_9GAMM</name>
<organism evidence="1 2">
    <name type="scientific">Cellvibrio zantedeschiae</name>
    <dbReference type="NCBI Taxonomy" id="1237077"/>
    <lineage>
        <taxon>Bacteria</taxon>
        <taxon>Pseudomonadati</taxon>
        <taxon>Pseudomonadota</taxon>
        <taxon>Gammaproteobacteria</taxon>
        <taxon>Cellvibrionales</taxon>
        <taxon>Cellvibrionaceae</taxon>
        <taxon>Cellvibrio</taxon>
    </lineage>
</organism>
<dbReference type="EMBL" id="BMYZ01000001">
    <property type="protein sequence ID" value="GGY71194.1"/>
    <property type="molecule type" value="Genomic_DNA"/>
</dbReference>
<accession>A0ABQ3B019</accession>
<dbReference type="Proteomes" id="UP000619761">
    <property type="component" value="Unassembled WGS sequence"/>
</dbReference>
<sequence length="65" mass="7603">MDITEIGGYELRYKLKSESEFKTIRIADGFTDAYYFNYLKGDYEFQIATYDTEGLYSNFVSINPS</sequence>
<comment type="caution">
    <text evidence="1">The sequence shown here is derived from an EMBL/GenBank/DDBJ whole genome shotgun (WGS) entry which is preliminary data.</text>
</comment>
<proteinExistence type="predicted"/>